<comment type="caution">
    <text evidence="8">The sequence shown here is derived from an EMBL/GenBank/DDBJ whole genome shotgun (WGS) entry which is preliminary data.</text>
</comment>
<comment type="cofactor">
    <cofactor evidence="3">
        <name>FAD</name>
        <dbReference type="ChEBI" id="CHEBI:57692"/>
    </cofactor>
</comment>
<dbReference type="GO" id="GO:0050660">
    <property type="term" value="F:flavin adenine dinucleotide binding"/>
    <property type="evidence" value="ECO:0007669"/>
    <property type="project" value="InterPro"/>
</dbReference>
<sequence length="607" mass="65142">MRSTREGFLPICLAIGFLALSLRLATAAPGIAKYATLIERQEVGDTYDYIIVGGGTAGLTVADRLTEDSEYSVLVVNDGILGKLSSVSRGQAQFGSPRMYNFRSVPQTELGGEEVPILAGKIVGGSSAVNGMIFHRGTAEEYNIWGELGGEGSTWNWENLLPYFQKGVYFTPPNAGLAQDFNITYDIEGAWGQDPNTGIYASYPTYETPLIKIMYDALKTMPGVDVPVDGCAGSHGLIWLPTSMDPNDFTRSYARTGHYDGLNRDNYHLLTESKVNKIVLENGTAVGVTFDANGQSTTITATKEVILSAGAIHTPQILQLSGIGPASLLEQAGIEVLVDLPGVGANFQDHGYLPSVAFFWQQQPTPPSIPSNGDPSTMKTPGLGAFLGMPAISPDNFATIASNYEQQTAGEYLAEGLDQTIIDGYEEQKRIFARAIRSANVSFFEQFVGGGAGGLAVNLHPVSRGSVNIDPANPNAEPLVDYRALTNPIDVDIMVEMVRWIRRAMALEALQQYQPMEITPGAGVTSDADLGAWVKSQYNPTLYHPIGTASKMPRELGGVVDESLLVYGVQKLRVVDASIMPTLVGAHTSQTVYALAEKAADIIKGVQ</sequence>
<dbReference type="PROSITE" id="PS00623">
    <property type="entry name" value="GMC_OXRED_1"/>
    <property type="match status" value="1"/>
</dbReference>
<gene>
    <name evidence="8" type="ORF">AJ79_02990</name>
</gene>
<dbReference type="PANTHER" id="PTHR11552">
    <property type="entry name" value="GLUCOSE-METHANOL-CHOLINE GMC OXIDOREDUCTASE"/>
    <property type="match status" value="1"/>
</dbReference>
<keyword evidence="3 4" id="KW-0274">FAD</keyword>
<feature type="signal peptide" evidence="5">
    <location>
        <begin position="1"/>
        <end position="27"/>
    </location>
</feature>
<evidence type="ECO:0000259" key="7">
    <source>
        <dbReference type="PROSITE" id="PS00624"/>
    </source>
</evidence>
<dbReference type="Gene3D" id="3.50.50.60">
    <property type="entry name" value="FAD/NAD(P)-binding domain"/>
    <property type="match status" value="1"/>
</dbReference>
<feature type="domain" description="Glucose-methanol-choline oxidoreductase N-terminal" evidence="7">
    <location>
        <begin position="310"/>
        <end position="324"/>
    </location>
</feature>
<organism evidence="8 9">
    <name type="scientific">Helicocarpus griseus UAMH5409</name>
    <dbReference type="NCBI Taxonomy" id="1447875"/>
    <lineage>
        <taxon>Eukaryota</taxon>
        <taxon>Fungi</taxon>
        <taxon>Dikarya</taxon>
        <taxon>Ascomycota</taxon>
        <taxon>Pezizomycotina</taxon>
        <taxon>Eurotiomycetes</taxon>
        <taxon>Eurotiomycetidae</taxon>
        <taxon>Onygenales</taxon>
        <taxon>Ajellomycetaceae</taxon>
        <taxon>Helicocarpus</taxon>
    </lineage>
</organism>
<dbReference type="PANTHER" id="PTHR11552:SF115">
    <property type="entry name" value="DEHYDROGENASE XPTC-RELATED"/>
    <property type="match status" value="1"/>
</dbReference>
<evidence type="ECO:0000256" key="5">
    <source>
        <dbReference type="SAM" id="SignalP"/>
    </source>
</evidence>
<dbReference type="SUPFAM" id="SSF51905">
    <property type="entry name" value="FAD/NAD(P)-binding domain"/>
    <property type="match status" value="1"/>
</dbReference>
<dbReference type="Pfam" id="PF00732">
    <property type="entry name" value="GMC_oxred_N"/>
    <property type="match status" value="1"/>
</dbReference>
<keyword evidence="9" id="KW-1185">Reference proteome</keyword>
<reference evidence="8 9" key="1">
    <citation type="submission" date="2017-10" db="EMBL/GenBank/DDBJ databases">
        <title>Comparative genomics in systemic dimorphic fungi from Ajellomycetaceae.</title>
        <authorList>
            <person name="Munoz J.F."/>
            <person name="Mcewen J.G."/>
            <person name="Clay O.K."/>
            <person name="Cuomo C.A."/>
        </authorList>
    </citation>
    <scope>NUCLEOTIDE SEQUENCE [LARGE SCALE GENOMIC DNA]</scope>
    <source>
        <strain evidence="8 9">UAMH5409</strain>
    </source>
</reference>
<feature type="binding site" evidence="3">
    <location>
        <position position="275"/>
    </location>
    <ligand>
        <name>FAD</name>
        <dbReference type="ChEBI" id="CHEBI:57692"/>
    </ligand>
</feature>
<proteinExistence type="inferred from homology"/>
<keyword evidence="4" id="KW-0285">Flavoprotein</keyword>
<dbReference type="SUPFAM" id="SSF54373">
    <property type="entry name" value="FAD-linked reductases, C-terminal domain"/>
    <property type="match status" value="1"/>
</dbReference>
<feature type="chain" id="PRO_5012564041" description="Glucose-methanol-choline oxidoreductase N-terminal domain-containing protein" evidence="5">
    <location>
        <begin position="28"/>
        <end position="607"/>
    </location>
</feature>
<dbReference type="InterPro" id="IPR007867">
    <property type="entry name" value="GMC_OxRtase_C"/>
</dbReference>
<dbReference type="PROSITE" id="PS00624">
    <property type="entry name" value="GMC_OXRED_2"/>
    <property type="match status" value="1"/>
</dbReference>
<feature type="active site" description="Proton acceptor" evidence="2">
    <location>
        <position position="587"/>
    </location>
</feature>
<comment type="similarity">
    <text evidence="1 4">Belongs to the GMC oxidoreductase family.</text>
</comment>
<dbReference type="InterPro" id="IPR036188">
    <property type="entry name" value="FAD/NAD-bd_sf"/>
</dbReference>
<dbReference type="EMBL" id="PDNB01000034">
    <property type="protein sequence ID" value="PGH14497.1"/>
    <property type="molecule type" value="Genomic_DNA"/>
</dbReference>
<evidence type="ECO:0000256" key="3">
    <source>
        <dbReference type="PIRSR" id="PIRSR000137-2"/>
    </source>
</evidence>
<evidence type="ECO:0000256" key="2">
    <source>
        <dbReference type="PIRSR" id="PIRSR000137-1"/>
    </source>
</evidence>
<feature type="domain" description="Glucose-methanol-choline oxidoreductase N-terminal" evidence="6">
    <location>
        <begin position="120"/>
        <end position="143"/>
    </location>
</feature>
<keyword evidence="5" id="KW-0732">Signal</keyword>
<evidence type="ECO:0000256" key="1">
    <source>
        <dbReference type="ARBA" id="ARBA00010790"/>
    </source>
</evidence>
<dbReference type="Proteomes" id="UP000223968">
    <property type="component" value="Unassembled WGS sequence"/>
</dbReference>
<dbReference type="GO" id="GO:0044550">
    <property type="term" value="P:secondary metabolite biosynthetic process"/>
    <property type="evidence" value="ECO:0007669"/>
    <property type="project" value="TreeGrafter"/>
</dbReference>
<dbReference type="STRING" id="1447875.A0A2B7Y1B1"/>
<evidence type="ECO:0000256" key="4">
    <source>
        <dbReference type="RuleBase" id="RU003968"/>
    </source>
</evidence>
<evidence type="ECO:0000313" key="8">
    <source>
        <dbReference type="EMBL" id="PGH14497.1"/>
    </source>
</evidence>
<protein>
    <recommendedName>
        <fullName evidence="6 7">Glucose-methanol-choline oxidoreductase N-terminal domain-containing protein</fullName>
    </recommendedName>
</protein>
<feature type="active site" description="Proton donor" evidence="2">
    <location>
        <position position="544"/>
    </location>
</feature>
<dbReference type="Gene3D" id="3.30.560.10">
    <property type="entry name" value="Glucose Oxidase, domain 3"/>
    <property type="match status" value="1"/>
</dbReference>
<dbReference type="AlphaFoldDB" id="A0A2B7Y1B1"/>
<dbReference type="OrthoDB" id="269227at2759"/>
<dbReference type="Pfam" id="PF05199">
    <property type="entry name" value="GMC_oxred_C"/>
    <property type="match status" value="1"/>
</dbReference>
<dbReference type="PIRSF" id="PIRSF000137">
    <property type="entry name" value="Alcohol_oxidase"/>
    <property type="match status" value="1"/>
</dbReference>
<evidence type="ECO:0000259" key="6">
    <source>
        <dbReference type="PROSITE" id="PS00623"/>
    </source>
</evidence>
<accession>A0A2B7Y1B1</accession>
<dbReference type="InterPro" id="IPR000172">
    <property type="entry name" value="GMC_OxRdtase_N"/>
</dbReference>
<evidence type="ECO:0000313" key="9">
    <source>
        <dbReference type="Proteomes" id="UP000223968"/>
    </source>
</evidence>
<dbReference type="GO" id="GO:0016614">
    <property type="term" value="F:oxidoreductase activity, acting on CH-OH group of donors"/>
    <property type="evidence" value="ECO:0007669"/>
    <property type="project" value="InterPro"/>
</dbReference>
<dbReference type="InterPro" id="IPR012132">
    <property type="entry name" value="GMC_OxRdtase"/>
</dbReference>
<name>A0A2B7Y1B1_9EURO</name>